<feature type="domain" description="Zn(2)-C6 fungal-type" evidence="6">
    <location>
        <begin position="30"/>
        <end position="62"/>
    </location>
</feature>
<dbReference type="OrthoDB" id="39175at2759"/>
<dbReference type="InterPro" id="IPR007219">
    <property type="entry name" value="XnlR_reg_dom"/>
</dbReference>
<dbReference type="GO" id="GO:0000435">
    <property type="term" value="P:positive regulation of transcription from RNA polymerase II promoter by galactose"/>
    <property type="evidence" value="ECO:0007669"/>
    <property type="project" value="TreeGrafter"/>
</dbReference>
<feature type="region of interest" description="Disordered" evidence="5">
    <location>
        <begin position="171"/>
        <end position="194"/>
    </location>
</feature>
<dbReference type="PANTHER" id="PTHR47424:SF5">
    <property type="entry name" value="ZN(II)2CYS6 TRANSCRIPTION FACTOR (EUROFUNG)"/>
    <property type="match status" value="1"/>
</dbReference>
<dbReference type="Proteomes" id="UP000813461">
    <property type="component" value="Unassembled WGS sequence"/>
</dbReference>
<comment type="caution">
    <text evidence="7">The sequence shown here is derived from an EMBL/GenBank/DDBJ whole genome shotgun (WGS) entry which is preliminary data.</text>
</comment>
<feature type="compositionally biased region" description="Polar residues" evidence="5">
    <location>
        <begin position="113"/>
        <end position="124"/>
    </location>
</feature>
<dbReference type="GO" id="GO:0006351">
    <property type="term" value="P:DNA-templated transcription"/>
    <property type="evidence" value="ECO:0007669"/>
    <property type="project" value="InterPro"/>
</dbReference>
<evidence type="ECO:0000256" key="4">
    <source>
        <dbReference type="ARBA" id="ARBA00023242"/>
    </source>
</evidence>
<dbReference type="GO" id="GO:0000981">
    <property type="term" value="F:DNA-binding transcription factor activity, RNA polymerase II-specific"/>
    <property type="evidence" value="ECO:0007669"/>
    <property type="project" value="InterPro"/>
</dbReference>
<name>A0A8K0QVK5_9PLEO</name>
<evidence type="ECO:0000256" key="3">
    <source>
        <dbReference type="ARBA" id="ARBA00023163"/>
    </source>
</evidence>
<keyword evidence="4" id="KW-0539">Nucleus</keyword>
<feature type="region of interest" description="Disordered" evidence="5">
    <location>
        <begin position="113"/>
        <end position="147"/>
    </location>
</feature>
<dbReference type="SUPFAM" id="SSF57701">
    <property type="entry name" value="Zn2/Cys6 DNA-binding domain"/>
    <property type="match status" value="1"/>
</dbReference>
<evidence type="ECO:0000256" key="2">
    <source>
        <dbReference type="ARBA" id="ARBA00023015"/>
    </source>
</evidence>
<accession>A0A8K0QVK5</accession>
<dbReference type="SMART" id="SM00066">
    <property type="entry name" value="GAL4"/>
    <property type="match status" value="1"/>
</dbReference>
<dbReference type="InterPro" id="IPR001138">
    <property type="entry name" value="Zn2Cys6_DnaBD"/>
</dbReference>
<keyword evidence="2" id="KW-0805">Transcription regulation</keyword>
<gene>
    <name evidence="7" type="ORF">FB567DRAFT_216851</name>
</gene>
<keyword evidence="3" id="KW-0804">Transcription</keyword>
<keyword evidence="1" id="KW-0479">Metal-binding</keyword>
<dbReference type="Pfam" id="PF04082">
    <property type="entry name" value="Fungal_trans"/>
    <property type="match status" value="1"/>
</dbReference>
<dbReference type="PANTHER" id="PTHR47424">
    <property type="entry name" value="REGULATORY PROTEIN GAL4"/>
    <property type="match status" value="1"/>
</dbReference>
<dbReference type="GO" id="GO:0000978">
    <property type="term" value="F:RNA polymerase II cis-regulatory region sequence-specific DNA binding"/>
    <property type="evidence" value="ECO:0007669"/>
    <property type="project" value="TreeGrafter"/>
</dbReference>
<reference evidence="7" key="1">
    <citation type="journal article" date="2021" name="Nat. Commun.">
        <title>Genetic determinants of endophytism in the Arabidopsis root mycobiome.</title>
        <authorList>
            <person name="Mesny F."/>
            <person name="Miyauchi S."/>
            <person name="Thiergart T."/>
            <person name="Pickel B."/>
            <person name="Atanasova L."/>
            <person name="Karlsson M."/>
            <person name="Huettel B."/>
            <person name="Barry K.W."/>
            <person name="Haridas S."/>
            <person name="Chen C."/>
            <person name="Bauer D."/>
            <person name="Andreopoulos W."/>
            <person name="Pangilinan J."/>
            <person name="LaButti K."/>
            <person name="Riley R."/>
            <person name="Lipzen A."/>
            <person name="Clum A."/>
            <person name="Drula E."/>
            <person name="Henrissat B."/>
            <person name="Kohler A."/>
            <person name="Grigoriev I.V."/>
            <person name="Martin F.M."/>
            <person name="Hacquard S."/>
        </authorList>
    </citation>
    <scope>NUCLEOTIDE SEQUENCE</scope>
    <source>
        <strain evidence="7">MPI-SDFR-AT-0120</strain>
    </source>
</reference>
<evidence type="ECO:0000256" key="1">
    <source>
        <dbReference type="ARBA" id="ARBA00022723"/>
    </source>
</evidence>
<dbReference type="InterPro" id="IPR051127">
    <property type="entry name" value="Fungal_SecMet_Regulators"/>
</dbReference>
<organism evidence="7 8">
    <name type="scientific">Paraphoma chrysanthemicola</name>
    <dbReference type="NCBI Taxonomy" id="798071"/>
    <lineage>
        <taxon>Eukaryota</taxon>
        <taxon>Fungi</taxon>
        <taxon>Dikarya</taxon>
        <taxon>Ascomycota</taxon>
        <taxon>Pezizomycotina</taxon>
        <taxon>Dothideomycetes</taxon>
        <taxon>Pleosporomycetidae</taxon>
        <taxon>Pleosporales</taxon>
        <taxon>Pleosporineae</taxon>
        <taxon>Phaeosphaeriaceae</taxon>
        <taxon>Paraphoma</taxon>
    </lineage>
</organism>
<dbReference type="GO" id="GO:0008270">
    <property type="term" value="F:zinc ion binding"/>
    <property type="evidence" value="ECO:0007669"/>
    <property type="project" value="InterPro"/>
</dbReference>
<dbReference type="EMBL" id="JAGMVJ010000027">
    <property type="protein sequence ID" value="KAH7070232.1"/>
    <property type="molecule type" value="Genomic_DNA"/>
</dbReference>
<dbReference type="SMART" id="SM00906">
    <property type="entry name" value="Fungal_trans"/>
    <property type="match status" value="1"/>
</dbReference>
<dbReference type="PROSITE" id="PS00463">
    <property type="entry name" value="ZN2_CY6_FUNGAL_1"/>
    <property type="match status" value="1"/>
</dbReference>
<evidence type="ECO:0000313" key="7">
    <source>
        <dbReference type="EMBL" id="KAH7070232.1"/>
    </source>
</evidence>
<proteinExistence type="predicted"/>
<dbReference type="InterPro" id="IPR036864">
    <property type="entry name" value="Zn2-C6_fun-type_DNA-bd_sf"/>
</dbReference>
<dbReference type="CDD" id="cd12148">
    <property type="entry name" value="fungal_TF_MHR"/>
    <property type="match status" value="1"/>
</dbReference>
<dbReference type="Pfam" id="PF00172">
    <property type="entry name" value="Zn_clus"/>
    <property type="match status" value="1"/>
</dbReference>
<evidence type="ECO:0000256" key="5">
    <source>
        <dbReference type="SAM" id="MobiDB-lite"/>
    </source>
</evidence>
<protein>
    <submittedName>
        <fullName evidence="7">Fungal-specific transcription factor domain-containing protein</fullName>
    </submittedName>
</protein>
<dbReference type="GO" id="GO:0005634">
    <property type="term" value="C:nucleus"/>
    <property type="evidence" value="ECO:0007669"/>
    <property type="project" value="TreeGrafter"/>
</dbReference>
<dbReference type="Gene3D" id="4.10.240.10">
    <property type="entry name" value="Zn(2)-C6 fungal-type DNA-binding domain"/>
    <property type="match status" value="1"/>
</dbReference>
<feature type="region of interest" description="Disordered" evidence="5">
    <location>
        <begin position="1"/>
        <end position="22"/>
    </location>
</feature>
<evidence type="ECO:0000259" key="6">
    <source>
        <dbReference type="PROSITE" id="PS50048"/>
    </source>
</evidence>
<evidence type="ECO:0000313" key="8">
    <source>
        <dbReference type="Proteomes" id="UP000813461"/>
    </source>
</evidence>
<dbReference type="PROSITE" id="PS50048">
    <property type="entry name" value="ZN2_CY6_FUNGAL_2"/>
    <property type="match status" value="1"/>
</dbReference>
<sequence>MEALDLANKRPLGHDRTSAPQKRAKYTSAACKACKRSKVKCIRMQEGADCQRCASMRTPCIIVTKERAKDGAGESMRGDNDSTKVSQLSGDLMSLREQLSVLASTVTTLVDRQATPTDSASQVAPRSPPTSPKNAEPGSPQRHDLAQPQFIGPTRSAYSLNIAEASLTGMNTSGHQVSSREDSPEAPTRPSPYSHVATGVDVLVSVSVDEATRLINVYREEALSVYPIVDAEWLIGNVPRILNLAKQPQSRSHTEARQNRLDMHILRLAIATAMILEMHGKNELSDRLIDSVEDDLGRISRKSPVLLKDLQITGMLSIYFCHTDEDLFAWRAIGRGVRQALEMGLHRKQSLMANFRPDERPLAVQVFWVVYQLDRRWSFGTSLSFALNDKDIDPELPEPSNFPFLACTIAHGRLCSKVWDALPPYSAPSQLVPKDAEDYIDYLIQNWIKEIPEELQLRSPLVNFAMQQSETTQRLRTLLHLRGNYLRLLIHRHHVLSVANINRDRKTVQLVVDIALNSIQVLVSCNASSNIYKRQPNVYSYYLLNALAIVLLAVCHAPETFAESCRSSFTASIDLLRSFSRYSTASRKLWKTIRAILPAVQALSPQTTSNLNESGSTASHIDSATDQADLAQNIAQNNLELAGHQIDNVASYTWPNDGGHHDQDLEYMPDMFDLGVDLQNLYNTFGSATVVSQPLQSDTAMGQFASHNMVSWEYGDISQHFQGLL</sequence>
<dbReference type="AlphaFoldDB" id="A0A8K0QVK5"/>
<keyword evidence="8" id="KW-1185">Reference proteome</keyword>
<dbReference type="CDD" id="cd00067">
    <property type="entry name" value="GAL4"/>
    <property type="match status" value="1"/>
</dbReference>